<evidence type="ECO:0000256" key="7">
    <source>
        <dbReference type="SAM" id="MobiDB-lite"/>
    </source>
</evidence>
<evidence type="ECO:0000313" key="11">
    <source>
        <dbReference type="RefSeq" id="XP_010916520.1"/>
    </source>
</evidence>
<keyword evidence="3" id="KW-1003">Cell membrane</keyword>
<dbReference type="PANTHER" id="PTHR42920">
    <property type="entry name" value="OS03G0707200 PROTEIN-RELATED"/>
    <property type="match status" value="1"/>
</dbReference>
<feature type="domain" description="EamA" evidence="9">
    <location>
        <begin position="272"/>
        <end position="421"/>
    </location>
</feature>
<feature type="transmembrane region" description="Helical" evidence="8">
    <location>
        <begin position="407"/>
        <end position="427"/>
    </location>
</feature>
<sequence>MSVASPSPRIWSPKAEIARSPLGVSTFTSFSFHETRRRGGSVRRIPRSSLQDSPSPSLDEPAEKKSNSRLPFDIGGLDGLGFVREGSEAKASSLPSPTGAEIFAPLSRRPMFRLRSKSFRGRPLWHRIFFASKKVRSIILLNVLTVIYASDIPILKEVEEVVEPSLFTMVRFVLSAIPFIPFVLQAHRDCNTRSAGIELGLWVSLGYLSQALGLLTSDAGHASFISAFTVIVVPLIDGMFGATVPVFIWYGAFASLIGVAMLECAGSPPCVGDALNILSAVFFGIHMLRTEQISRSTKKENFLALLGYEVFVMALSSVMWFLVRGIFGDVHHLNLGSCDGSVSWDCIISFPWIPAIYTGIFSTGLCLWAELDAMGDVSATETAIIYGLEPVWGAAFAWFLLGERWGTTEWIGAALVLCGSLAVQILGSTSEKSKKIKDSSNSNRLEAADKQNNLSFSAVLINSKKNVADPFQNRQDKL</sequence>
<dbReference type="InterPro" id="IPR037185">
    <property type="entry name" value="EmrE-like"/>
</dbReference>
<keyword evidence="6 8" id="KW-0472">Membrane</keyword>
<reference evidence="11" key="1">
    <citation type="submission" date="2025-08" db="UniProtKB">
        <authorList>
            <consortium name="RefSeq"/>
        </authorList>
    </citation>
    <scope>IDENTIFICATION</scope>
</reference>
<dbReference type="PANTHER" id="PTHR42920:SF26">
    <property type="entry name" value="OS03G0707200 PROTEIN"/>
    <property type="match status" value="1"/>
</dbReference>
<feature type="region of interest" description="Disordered" evidence="7">
    <location>
        <begin position="34"/>
        <end position="71"/>
    </location>
</feature>
<name>A0A6I9QYG1_ELAGV</name>
<evidence type="ECO:0000256" key="6">
    <source>
        <dbReference type="ARBA" id="ARBA00023136"/>
    </source>
</evidence>
<comment type="similarity">
    <text evidence="2">Belongs to the drug/metabolite transporter (DMT) superfamily. Plant drug/metabolite exporter (P-DME) (TC 2.A.7.4) family.</text>
</comment>
<evidence type="ECO:0000256" key="5">
    <source>
        <dbReference type="ARBA" id="ARBA00022989"/>
    </source>
</evidence>
<feature type="compositionally biased region" description="Basic residues" evidence="7">
    <location>
        <begin position="35"/>
        <end position="46"/>
    </location>
</feature>
<feature type="transmembrane region" description="Helical" evidence="8">
    <location>
        <begin position="383"/>
        <end position="401"/>
    </location>
</feature>
<dbReference type="Pfam" id="PF00892">
    <property type="entry name" value="EamA"/>
    <property type="match status" value="2"/>
</dbReference>
<feature type="transmembrane region" description="Helical" evidence="8">
    <location>
        <begin position="166"/>
        <end position="184"/>
    </location>
</feature>
<dbReference type="SUPFAM" id="SSF103481">
    <property type="entry name" value="Multidrug resistance efflux transporter EmrE"/>
    <property type="match status" value="1"/>
</dbReference>
<dbReference type="OrthoDB" id="2017960at2759"/>
<dbReference type="KEGG" id="egu:105041308"/>
<feature type="transmembrane region" description="Helical" evidence="8">
    <location>
        <begin position="196"/>
        <end position="215"/>
    </location>
</feature>
<accession>A0A6I9QYG1</accession>
<evidence type="ECO:0000313" key="10">
    <source>
        <dbReference type="Proteomes" id="UP000504607"/>
    </source>
</evidence>
<dbReference type="GO" id="GO:0005886">
    <property type="term" value="C:plasma membrane"/>
    <property type="evidence" value="ECO:0007669"/>
    <property type="project" value="UniProtKB-SubCell"/>
</dbReference>
<gene>
    <name evidence="11" type="primary">LOC105041308</name>
</gene>
<evidence type="ECO:0000256" key="4">
    <source>
        <dbReference type="ARBA" id="ARBA00022692"/>
    </source>
</evidence>
<comment type="subcellular location">
    <subcellularLocation>
        <location evidence="1">Cell membrane</location>
        <topology evidence="1">Multi-pass membrane protein</topology>
    </subcellularLocation>
</comment>
<dbReference type="GeneID" id="105041308"/>
<proteinExistence type="inferred from homology"/>
<keyword evidence="5 8" id="KW-1133">Transmembrane helix</keyword>
<evidence type="ECO:0000256" key="1">
    <source>
        <dbReference type="ARBA" id="ARBA00004651"/>
    </source>
</evidence>
<feature type="compositionally biased region" description="Low complexity" evidence="7">
    <location>
        <begin position="47"/>
        <end position="59"/>
    </location>
</feature>
<evidence type="ECO:0000256" key="8">
    <source>
        <dbReference type="SAM" id="Phobius"/>
    </source>
</evidence>
<evidence type="ECO:0000256" key="3">
    <source>
        <dbReference type="ARBA" id="ARBA00022475"/>
    </source>
</evidence>
<dbReference type="Proteomes" id="UP000504607">
    <property type="component" value="Chromosome 3"/>
</dbReference>
<feature type="transmembrane region" description="Helical" evidence="8">
    <location>
        <begin position="135"/>
        <end position="154"/>
    </location>
</feature>
<organism evidence="10 11">
    <name type="scientific">Elaeis guineensis var. tenera</name>
    <name type="common">Oil palm</name>
    <dbReference type="NCBI Taxonomy" id="51953"/>
    <lineage>
        <taxon>Eukaryota</taxon>
        <taxon>Viridiplantae</taxon>
        <taxon>Streptophyta</taxon>
        <taxon>Embryophyta</taxon>
        <taxon>Tracheophyta</taxon>
        <taxon>Spermatophyta</taxon>
        <taxon>Magnoliopsida</taxon>
        <taxon>Liliopsida</taxon>
        <taxon>Arecaceae</taxon>
        <taxon>Arecoideae</taxon>
        <taxon>Cocoseae</taxon>
        <taxon>Elaeidinae</taxon>
        <taxon>Elaeis</taxon>
    </lineage>
</organism>
<protein>
    <submittedName>
        <fullName evidence="11">Uncharacterized protein LOC105041308 isoform X1</fullName>
    </submittedName>
</protein>
<dbReference type="InParanoid" id="A0A6I9QYG1"/>
<dbReference type="InterPro" id="IPR000620">
    <property type="entry name" value="EamA_dom"/>
</dbReference>
<dbReference type="RefSeq" id="XP_010916520.1">
    <property type="nucleotide sequence ID" value="XM_010918218.3"/>
</dbReference>
<evidence type="ECO:0000256" key="2">
    <source>
        <dbReference type="ARBA" id="ARBA00007635"/>
    </source>
</evidence>
<keyword evidence="4 8" id="KW-0812">Transmembrane</keyword>
<feature type="domain" description="EamA" evidence="9">
    <location>
        <begin position="138"/>
        <end position="262"/>
    </location>
</feature>
<dbReference type="InterPro" id="IPR051258">
    <property type="entry name" value="Diverse_Substrate_Transporter"/>
</dbReference>
<keyword evidence="10" id="KW-1185">Reference proteome</keyword>
<feature type="transmembrane region" description="Helical" evidence="8">
    <location>
        <begin position="347"/>
        <end position="371"/>
    </location>
</feature>
<dbReference type="AlphaFoldDB" id="A0A6I9QYG1"/>
<evidence type="ECO:0000259" key="9">
    <source>
        <dbReference type="Pfam" id="PF00892"/>
    </source>
</evidence>
<feature type="transmembrane region" description="Helical" evidence="8">
    <location>
        <begin position="302"/>
        <end position="327"/>
    </location>
</feature>